<dbReference type="Pfam" id="PF03265">
    <property type="entry name" value="DNase_II"/>
    <property type="match status" value="1"/>
</dbReference>
<comment type="similarity">
    <text evidence="1">Belongs to the DNase II family.</text>
</comment>
<keyword evidence="2" id="KW-0378">Hydrolase</keyword>
<name>A0A0M3IMY9_ASCLU</name>
<dbReference type="AlphaFoldDB" id="A0A0M3IMY9"/>
<sequence>LQFVVQTFAAFVNYKLYLNFSELDFILAIGVVTAPLRQQGGVAFFNKNGGIWLVHSVPNFPPPKAYHYPKSATRFGQSLLCITMKYSELSKIGKIMLFRRKERISSFICYDLMIVKNVALMKMRTDKYDFAHSARV</sequence>
<evidence type="ECO:0000256" key="2">
    <source>
        <dbReference type="ARBA" id="ARBA00022801"/>
    </source>
</evidence>
<keyword evidence="3" id="KW-1185">Reference proteome</keyword>
<dbReference type="GO" id="GO:0004531">
    <property type="term" value="F:deoxyribonuclease II activity"/>
    <property type="evidence" value="ECO:0007669"/>
    <property type="project" value="InterPro"/>
</dbReference>
<dbReference type="GO" id="GO:0006309">
    <property type="term" value="P:apoptotic DNA fragmentation"/>
    <property type="evidence" value="ECO:0007669"/>
    <property type="project" value="TreeGrafter"/>
</dbReference>
<reference evidence="4" key="1">
    <citation type="submission" date="2017-02" db="UniProtKB">
        <authorList>
            <consortium name="WormBaseParasite"/>
        </authorList>
    </citation>
    <scope>IDENTIFICATION</scope>
</reference>
<evidence type="ECO:0000256" key="1">
    <source>
        <dbReference type="ARBA" id="ARBA00007527"/>
    </source>
</evidence>
<evidence type="ECO:0000313" key="4">
    <source>
        <dbReference type="WBParaSite" id="ALUE_0002011701-mRNA-1"/>
    </source>
</evidence>
<dbReference type="PANTHER" id="PTHR10858">
    <property type="entry name" value="DEOXYRIBONUCLEASE II"/>
    <property type="match status" value="1"/>
</dbReference>
<protein>
    <submittedName>
        <fullName evidence="4">Deoxyribonuclease II</fullName>
    </submittedName>
</protein>
<evidence type="ECO:0000313" key="3">
    <source>
        <dbReference type="Proteomes" id="UP000036681"/>
    </source>
</evidence>
<dbReference type="WBParaSite" id="ALUE_0002011701-mRNA-1">
    <property type="protein sequence ID" value="ALUE_0002011701-mRNA-1"/>
    <property type="gene ID" value="ALUE_0002011701"/>
</dbReference>
<dbReference type="Proteomes" id="UP000036681">
    <property type="component" value="Unplaced"/>
</dbReference>
<dbReference type="InterPro" id="IPR004947">
    <property type="entry name" value="DNase_II"/>
</dbReference>
<dbReference type="PANTHER" id="PTHR10858:SF23">
    <property type="entry name" value="DEOXYRIBONUCLEASE II"/>
    <property type="match status" value="1"/>
</dbReference>
<proteinExistence type="inferred from homology"/>
<accession>A0A0M3IMY9</accession>
<organism evidence="3 4">
    <name type="scientific">Ascaris lumbricoides</name>
    <name type="common">Giant roundworm</name>
    <dbReference type="NCBI Taxonomy" id="6252"/>
    <lineage>
        <taxon>Eukaryota</taxon>
        <taxon>Metazoa</taxon>
        <taxon>Ecdysozoa</taxon>
        <taxon>Nematoda</taxon>
        <taxon>Chromadorea</taxon>
        <taxon>Rhabditida</taxon>
        <taxon>Spirurina</taxon>
        <taxon>Ascaridomorpha</taxon>
        <taxon>Ascaridoidea</taxon>
        <taxon>Ascarididae</taxon>
        <taxon>Ascaris</taxon>
    </lineage>
</organism>